<dbReference type="PANTHER" id="PTHR42716">
    <property type="entry name" value="L-ASPARTATE OXIDASE"/>
    <property type="match status" value="1"/>
</dbReference>
<dbReference type="InterPro" id="IPR037099">
    <property type="entry name" value="Fum_R/Succ_DH_flav-like_C_sf"/>
</dbReference>
<evidence type="ECO:0000313" key="17">
    <source>
        <dbReference type="Proteomes" id="UP000254400"/>
    </source>
</evidence>
<dbReference type="Gene3D" id="3.90.700.10">
    <property type="entry name" value="Succinate dehydrogenase/fumarate reductase flavoprotein, catalytic domain"/>
    <property type="match status" value="1"/>
</dbReference>
<evidence type="ECO:0000256" key="13">
    <source>
        <dbReference type="RuleBase" id="RU362049"/>
    </source>
</evidence>
<comment type="catalytic activity">
    <reaction evidence="10">
        <text>L-aspartate + O2 = iminosuccinate + H2O2</text>
        <dbReference type="Rhea" id="RHEA:25876"/>
        <dbReference type="ChEBI" id="CHEBI:15379"/>
        <dbReference type="ChEBI" id="CHEBI:16240"/>
        <dbReference type="ChEBI" id="CHEBI:29991"/>
        <dbReference type="ChEBI" id="CHEBI:77875"/>
        <dbReference type="EC" id="1.4.3.16"/>
    </reaction>
    <physiologicalReaction direction="left-to-right" evidence="10">
        <dbReference type="Rhea" id="RHEA:25877"/>
    </physiologicalReaction>
</comment>
<reference evidence="16 17" key="1">
    <citation type="submission" date="2018-06" db="EMBL/GenBank/DDBJ databases">
        <authorList>
            <consortium name="Pathogen Informatics"/>
            <person name="Doyle S."/>
        </authorList>
    </citation>
    <scope>NUCLEOTIDE SEQUENCE [LARGE SCALE GENOMIC DNA]</scope>
    <source>
        <strain evidence="16 17">NCTC10343</strain>
    </source>
</reference>
<dbReference type="Gene3D" id="3.50.50.60">
    <property type="entry name" value="FAD/NAD(P)-binding domain"/>
    <property type="match status" value="1"/>
</dbReference>
<evidence type="ECO:0000256" key="6">
    <source>
        <dbReference type="ARBA" id="ARBA00022630"/>
    </source>
</evidence>
<dbReference type="InterPro" id="IPR027477">
    <property type="entry name" value="Succ_DH/fumarate_Rdtase_cat_sf"/>
</dbReference>
<dbReference type="GeneID" id="93348919"/>
<dbReference type="SUPFAM" id="SSF56425">
    <property type="entry name" value="Succinate dehydrogenase/fumarate reductase flavoprotein, catalytic domain"/>
    <property type="match status" value="1"/>
</dbReference>
<dbReference type="InterPro" id="IPR005288">
    <property type="entry name" value="NadB"/>
</dbReference>
<evidence type="ECO:0000256" key="11">
    <source>
        <dbReference type="NCBIfam" id="TIGR00551"/>
    </source>
</evidence>
<dbReference type="AlphaFoldDB" id="A0A378XLN3"/>
<dbReference type="Pfam" id="PF00890">
    <property type="entry name" value="FAD_binding_2"/>
    <property type="match status" value="1"/>
</dbReference>
<dbReference type="InterPro" id="IPR003953">
    <property type="entry name" value="FAD-dep_OxRdtase_2_FAD-bd"/>
</dbReference>
<evidence type="ECO:0000256" key="10">
    <source>
        <dbReference type="ARBA" id="ARBA00048305"/>
    </source>
</evidence>
<protein>
    <recommendedName>
        <fullName evidence="5 11">L-aspartate oxidase</fullName>
        <ecNumber evidence="4 11">1.4.3.16</ecNumber>
    </recommendedName>
</protein>
<dbReference type="InterPro" id="IPR036188">
    <property type="entry name" value="FAD/NAD-bd_sf"/>
</dbReference>
<evidence type="ECO:0000256" key="1">
    <source>
        <dbReference type="ARBA" id="ARBA00001974"/>
    </source>
</evidence>
<dbReference type="SUPFAM" id="SSF51905">
    <property type="entry name" value="FAD/NAD(P)-binding domain"/>
    <property type="match status" value="1"/>
</dbReference>
<name>A0A378XLN3_PAEPO</name>
<dbReference type="Gene3D" id="1.20.58.100">
    <property type="entry name" value="Fumarate reductase/succinate dehydrogenase flavoprotein-like, C-terminal domain"/>
    <property type="match status" value="1"/>
</dbReference>
<comment type="cofactor">
    <cofactor evidence="1 13">
        <name>FAD</name>
        <dbReference type="ChEBI" id="CHEBI:57692"/>
    </cofactor>
</comment>
<dbReference type="Pfam" id="PF02910">
    <property type="entry name" value="Succ_DH_flav_C"/>
    <property type="match status" value="1"/>
</dbReference>
<dbReference type="RefSeq" id="WP_019685741.1">
    <property type="nucleotide sequence ID" value="NZ_CP036496.1"/>
</dbReference>
<evidence type="ECO:0000256" key="12">
    <source>
        <dbReference type="PIRSR" id="PIRSR000171-1"/>
    </source>
</evidence>
<dbReference type="NCBIfam" id="NF005701">
    <property type="entry name" value="PRK07512.1"/>
    <property type="match status" value="1"/>
</dbReference>
<evidence type="ECO:0000259" key="15">
    <source>
        <dbReference type="Pfam" id="PF02910"/>
    </source>
</evidence>
<dbReference type="PIRSF" id="PIRSF000171">
    <property type="entry name" value="SDHA_APRA_LASPO"/>
    <property type="match status" value="1"/>
</dbReference>
<dbReference type="NCBIfam" id="TIGR00551">
    <property type="entry name" value="nadB"/>
    <property type="match status" value="1"/>
</dbReference>
<keyword evidence="7 13" id="KW-0662">Pyridine nucleotide biosynthesis</keyword>
<dbReference type="Proteomes" id="UP000254400">
    <property type="component" value="Unassembled WGS sequence"/>
</dbReference>
<dbReference type="PRINTS" id="PR00368">
    <property type="entry name" value="FADPNR"/>
</dbReference>
<dbReference type="GO" id="GO:0034628">
    <property type="term" value="P:'de novo' NAD+ biosynthetic process from L-aspartate"/>
    <property type="evidence" value="ECO:0007669"/>
    <property type="project" value="TreeGrafter"/>
</dbReference>
<sequence>MIPRYLVDFDVAELTQYEADVLIIGSGIAGLYTAIKAAENRKVLLITKKTLMESNTRYAQGGIAAVTSDEDTPAYHMQDTLIAGAGLCEPEAVRTLVHEGPEGIKELIRLGTAFDRVNGELALTREGAHSHRRILHANGDATGYEIVRALSQQVVAHPGIEVWEECMVIDLLTEHGECIGALVQMPDGERSYITANATILCSGGSGQLYRYTTNPGIATGDGIAMAYRAGAVVRDMEFVQFHPTALCHPGAPRFLISEAVRGEGAVLRNIHGERFMDKYDSRQELAPRDIVARAIIHEMERTQSTFVYLDITHEPPERVKQRFPTIYRTCLSYGLDMTTGWIPIAPAAHYMMGGIQTNLYGESSVRRLFACGETSSTGVHGANRLASNSLSEAIVFASRIIERLHSLPPLVGHTLISYSDNRAEFQASSVVGQRHKLQETMVHYAGVRRHSEGLQAALEELHGLVPVFQAVITSREEIEFANLLTCALLVADGALLREESRGAHYREDFPETDDRMWRKHVQQRREQGITEESVHDI</sequence>
<feature type="domain" description="Fumarate reductase/succinate dehydrogenase flavoprotein-like C-terminal" evidence="15">
    <location>
        <begin position="434"/>
        <end position="523"/>
    </location>
</feature>
<evidence type="ECO:0000256" key="7">
    <source>
        <dbReference type="ARBA" id="ARBA00022642"/>
    </source>
</evidence>
<feature type="domain" description="FAD-dependent oxidoreductase 2 FAD-binding" evidence="14">
    <location>
        <begin position="20"/>
        <end position="390"/>
    </location>
</feature>
<dbReference type="UniPathway" id="UPA00253">
    <property type="reaction ID" value="UER00326"/>
</dbReference>
<keyword evidence="9 13" id="KW-0560">Oxidoreductase</keyword>
<dbReference type="GO" id="GO:0008734">
    <property type="term" value="F:L-aspartate oxidase activity"/>
    <property type="evidence" value="ECO:0007669"/>
    <property type="project" value="UniProtKB-UniRule"/>
</dbReference>
<dbReference type="PANTHER" id="PTHR42716:SF2">
    <property type="entry name" value="L-ASPARTATE OXIDASE, CHLOROPLASTIC"/>
    <property type="match status" value="1"/>
</dbReference>
<evidence type="ECO:0000313" key="16">
    <source>
        <dbReference type="EMBL" id="SUA61629.1"/>
    </source>
</evidence>
<keyword evidence="8 13" id="KW-0274">FAD</keyword>
<comment type="pathway">
    <text evidence="2 13">Cofactor biosynthesis; NAD(+) biosynthesis; iminoaspartate from L-aspartate (oxidase route): step 1/1.</text>
</comment>
<evidence type="ECO:0000259" key="14">
    <source>
        <dbReference type="Pfam" id="PF00890"/>
    </source>
</evidence>
<comment type="function">
    <text evidence="13">Catalyzes the oxidation of L-aspartate to iminoaspartate.</text>
</comment>
<gene>
    <name evidence="16" type="primary">nadB</name>
    <name evidence="16" type="ORF">NCTC10343_00060</name>
</gene>
<comment type="subcellular location">
    <subcellularLocation>
        <location evidence="13">Cytoplasm</location>
    </subcellularLocation>
</comment>
<evidence type="ECO:0000256" key="2">
    <source>
        <dbReference type="ARBA" id="ARBA00004950"/>
    </source>
</evidence>
<evidence type="ECO:0000256" key="4">
    <source>
        <dbReference type="ARBA" id="ARBA00012173"/>
    </source>
</evidence>
<keyword evidence="6 13" id="KW-0285">Flavoprotein</keyword>
<comment type="similarity">
    <text evidence="3 13">Belongs to the FAD-dependent oxidoreductase 2 family. NadB subfamily.</text>
</comment>
<evidence type="ECO:0000256" key="8">
    <source>
        <dbReference type="ARBA" id="ARBA00022827"/>
    </source>
</evidence>
<evidence type="ECO:0000256" key="9">
    <source>
        <dbReference type="ARBA" id="ARBA00023002"/>
    </source>
</evidence>
<dbReference type="EC" id="1.4.3.16" evidence="4 11"/>
<dbReference type="InterPro" id="IPR015939">
    <property type="entry name" value="Fum_Rdtase/Succ_DH_flav-like_C"/>
</dbReference>
<evidence type="ECO:0000256" key="3">
    <source>
        <dbReference type="ARBA" id="ARBA00008562"/>
    </source>
</evidence>
<feature type="active site" description="Proton acceptor" evidence="12">
    <location>
        <position position="288"/>
    </location>
</feature>
<evidence type="ECO:0000256" key="5">
    <source>
        <dbReference type="ARBA" id="ARBA00021901"/>
    </source>
</evidence>
<dbReference type="GO" id="GO:0033765">
    <property type="term" value="F:steroid dehydrogenase activity, acting on the CH-CH group of donors"/>
    <property type="evidence" value="ECO:0007669"/>
    <property type="project" value="UniProtKB-ARBA"/>
</dbReference>
<dbReference type="FunFam" id="3.90.700.10:FF:000002">
    <property type="entry name" value="L-aspartate oxidase"/>
    <property type="match status" value="1"/>
</dbReference>
<dbReference type="GO" id="GO:0005737">
    <property type="term" value="C:cytoplasm"/>
    <property type="evidence" value="ECO:0007669"/>
    <property type="project" value="UniProtKB-SubCell"/>
</dbReference>
<proteinExistence type="inferred from homology"/>
<accession>A0A378XLN3</accession>
<organism evidence="16 17">
    <name type="scientific">Paenibacillus polymyxa</name>
    <name type="common">Bacillus polymyxa</name>
    <dbReference type="NCBI Taxonomy" id="1406"/>
    <lineage>
        <taxon>Bacteria</taxon>
        <taxon>Bacillati</taxon>
        <taxon>Bacillota</taxon>
        <taxon>Bacilli</taxon>
        <taxon>Bacillales</taxon>
        <taxon>Paenibacillaceae</taxon>
        <taxon>Paenibacillus</taxon>
    </lineage>
</organism>
<dbReference type="EMBL" id="UGSC01000001">
    <property type="protein sequence ID" value="SUA61629.1"/>
    <property type="molecule type" value="Genomic_DNA"/>
</dbReference>
<dbReference type="SUPFAM" id="SSF46977">
    <property type="entry name" value="Succinate dehydrogenase/fumarate reductase flavoprotein C-terminal domain"/>
    <property type="match status" value="1"/>
</dbReference>